<reference evidence="1" key="2">
    <citation type="submission" date="2018-08" db="UniProtKB">
        <authorList>
            <consortium name="EnsemblPlants"/>
        </authorList>
    </citation>
    <scope>IDENTIFICATION</scope>
    <source>
        <strain evidence="1">Yugu1</strain>
    </source>
</reference>
<reference evidence="2" key="1">
    <citation type="journal article" date="2012" name="Nat. Biotechnol.">
        <title>Reference genome sequence of the model plant Setaria.</title>
        <authorList>
            <person name="Bennetzen J.L."/>
            <person name="Schmutz J."/>
            <person name="Wang H."/>
            <person name="Percifield R."/>
            <person name="Hawkins J."/>
            <person name="Pontaroli A.C."/>
            <person name="Estep M."/>
            <person name="Feng L."/>
            <person name="Vaughn J.N."/>
            <person name="Grimwood J."/>
            <person name="Jenkins J."/>
            <person name="Barry K."/>
            <person name="Lindquist E."/>
            <person name="Hellsten U."/>
            <person name="Deshpande S."/>
            <person name="Wang X."/>
            <person name="Wu X."/>
            <person name="Mitros T."/>
            <person name="Triplett J."/>
            <person name="Yang X."/>
            <person name="Ye C.Y."/>
            <person name="Mauro-Herrera M."/>
            <person name="Wang L."/>
            <person name="Li P."/>
            <person name="Sharma M."/>
            <person name="Sharma R."/>
            <person name="Ronald P.C."/>
            <person name="Panaud O."/>
            <person name="Kellogg E.A."/>
            <person name="Brutnell T.P."/>
            <person name="Doust A.N."/>
            <person name="Tuskan G.A."/>
            <person name="Rokhsar D."/>
            <person name="Devos K.M."/>
        </authorList>
    </citation>
    <scope>NUCLEOTIDE SEQUENCE [LARGE SCALE GENOMIC DNA]</scope>
    <source>
        <strain evidence="2">cv. Yugu1</strain>
    </source>
</reference>
<proteinExistence type="predicted"/>
<organism evidence="1 2">
    <name type="scientific">Setaria italica</name>
    <name type="common">Foxtail millet</name>
    <name type="synonym">Panicum italicum</name>
    <dbReference type="NCBI Taxonomy" id="4555"/>
    <lineage>
        <taxon>Eukaryota</taxon>
        <taxon>Viridiplantae</taxon>
        <taxon>Streptophyta</taxon>
        <taxon>Embryophyta</taxon>
        <taxon>Tracheophyta</taxon>
        <taxon>Spermatophyta</taxon>
        <taxon>Magnoliopsida</taxon>
        <taxon>Liliopsida</taxon>
        <taxon>Poales</taxon>
        <taxon>Poaceae</taxon>
        <taxon>PACMAD clade</taxon>
        <taxon>Panicoideae</taxon>
        <taxon>Panicodae</taxon>
        <taxon>Paniceae</taxon>
        <taxon>Cenchrinae</taxon>
        <taxon>Setaria</taxon>
    </lineage>
</organism>
<accession>K4AHS8</accession>
<name>K4AHS8_SETIT</name>
<sequence length="62" mass="7179">MVTGSMAAFFPYRCDFGSSCFRFNPYGIGLDLVAKYRFDLVFSNICRDNRRHVLGVLLKFVF</sequence>
<dbReference type="Proteomes" id="UP000004995">
    <property type="component" value="Unassembled WGS sequence"/>
</dbReference>
<dbReference type="EMBL" id="AGNK02006151">
    <property type="status" value="NOT_ANNOTATED_CDS"/>
    <property type="molecule type" value="Genomic_DNA"/>
</dbReference>
<dbReference type="EnsemblPlants" id="KQK92963">
    <property type="protein sequence ID" value="KQK92963"/>
    <property type="gene ID" value="SETIT_038435mg"/>
</dbReference>
<dbReference type="Gramene" id="KQK92963">
    <property type="protein sequence ID" value="KQK92963"/>
    <property type="gene ID" value="SETIT_038435mg"/>
</dbReference>
<keyword evidence="2" id="KW-1185">Reference proteome</keyword>
<evidence type="ECO:0000313" key="2">
    <source>
        <dbReference type="Proteomes" id="UP000004995"/>
    </source>
</evidence>
<protein>
    <submittedName>
        <fullName evidence="1">Uncharacterized protein</fullName>
    </submittedName>
</protein>
<dbReference type="HOGENOM" id="CLU_2908408_0_0_1"/>
<dbReference type="AlphaFoldDB" id="K4AHS8"/>
<evidence type="ECO:0000313" key="1">
    <source>
        <dbReference type="EnsemblPlants" id="KQK92963"/>
    </source>
</evidence>
<dbReference type="InParanoid" id="K4AHS8"/>